<protein>
    <submittedName>
        <fullName evidence="1">Uncharacterized protein</fullName>
    </submittedName>
</protein>
<dbReference type="Proteomes" id="UP000807469">
    <property type="component" value="Unassembled WGS sequence"/>
</dbReference>
<organism evidence="1 2">
    <name type="scientific">Pholiota conissans</name>
    <dbReference type="NCBI Taxonomy" id="109636"/>
    <lineage>
        <taxon>Eukaryota</taxon>
        <taxon>Fungi</taxon>
        <taxon>Dikarya</taxon>
        <taxon>Basidiomycota</taxon>
        <taxon>Agaricomycotina</taxon>
        <taxon>Agaricomycetes</taxon>
        <taxon>Agaricomycetidae</taxon>
        <taxon>Agaricales</taxon>
        <taxon>Agaricineae</taxon>
        <taxon>Strophariaceae</taxon>
        <taxon>Pholiota</taxon>
    </lineage>
</organism>
<reference evidence="1" key="1">
    <citation type="submission" date="2020-11" db="EMBL/GenBank/DDBJ databases">
        <authorList>
            <consortium name="DOE Joint Genome Institute"/>
            <person name="Ahrendt S."/>
            <person name="Riley R."/>
            <person name="Andreopoulos W."/>
            <person name="Labutti K."/>
            <person name="Pangilinan J."/>
            <person name="Ruiz-Duenas F.J."/>
            <person name="Barrasa J.M."/>
            <person name="Sanchez-Garcia M."/>
            <person name="Camarero S."/>
            <person name="Miyauchi S."/>
            <person name="Serrano A."/>
            <person name="Linde D."/>
            <person name="Babiker R."/>
            <person name="Drula E."/>
            <person name="Ayuso-Fernandez I."/>
            <person name="Pacheco R."/>
            <person name="Padilla G."/>
            <person name="Ferreira P."/>
            <person name="Barriuso J."/>
            <person name="Kellner H."/>
            <person name="Castanera R."/>
            <person name="Alfaro M."/>
            <person name="Ramirez L."/>
            <person name="Pisabarro A.G."/>
            <person name="Kuo A."/>
            <person name="Tritt A."/>
            <person name="Lipzen A."/>
            <person name="He G."/>
            <person name="Yan M."/>
            <person name="Ng V."/>
            <person name="Cullen D."/>
            <person name="Martin F."/>
            <person name="Rosso M.-N."/>
            <person name="Henrissat B."/>
            <person name="Hibbett D."/>
            <person name="Martinez A.T."/>
            <person name="Grigoriev I.V."/>
        </authorList>
    </citation>
    <scope>NUCLEOTIDE SEQUENCE</scope>
    <source>
        <strain evidence="1">CIRM-BRFM 674</strain>
    </source>
</reference>
<accession>A0A9P5YU54</accession>
<evidence type="ECO:0000313" key="2">
    <source>
        <dbReference type="Proteomes" id="UP000807469"/>
    </source>
</evidence>
<evidence type="ECO:0000313" key="1">
    <source>
        <dbReference type="EMBL" id="KAF9473840.1"/>
    </source>
</evidence>
<proteinExistence type="predicted"/>
<comment type="caution">
    <text evidence="1">The sequence shown here is derived from an EMBL/GenBank/DDBJ whole genome shotgun (WGS) entry which is preliminary data.</text>
</comment>
<dbReference type="AlphaFoldDB" id="A0A9P5YU54"/>
<name>A0A9P5YU54_9AGAR</name>
<keyword evidence="2" id="KW-1185">Reference proteome</keyword>
<gene>
    <name evidence="1" type="ORF">BDN70DRAFT_924960</name>
</gene>
<sequence length="165" mass="18939">MSLSSRQGCGLAYALRRWMTGCRKEEETRERETHQQRHALVTSTPSLLRSYHLHHPRRFMQHPPRLRGSCANSDAVPTQTATSSCLRWCHRDGRSASECGQHGWETANSADTNDPTCGRWQRSMTVTTRTHVWKPVRIMDTFSENHLDVQSSVNEDFFGDILITL</sequence>
<dbReference type="EMBL" id="MU155412">
    <property type="protein sequence ID" value="KAF9473840.1"/>
    <property type="molecule type" value="Genomic_DNA"/>
</dbReference>